<dbReference type="EMBL" id="CP032098">
    <property type="protein sequence ID" value="AXX92605.1"/>
    <property type="molecule type" value="Genomic_DNA"/>
</dbReference>
<name>A0A2G1DKP9_9BACT</name>
<keyword evidence="3" id="KW-1185">Reference proteome</keyword>
<dbReference type="RefSeq" id="WP_099341390.1">
    <property type="nucleotide sequence ID" value="NZ_CP032098.1"/>
</dbReference>
<accession>A0A2G1DKP9</accession>
<evidence type="ECO:0000313" key="4">
    <source>
        <dbReference type="Proteomes" id="UP000262712"/>
    </source>
</evidence>
<organism evidence="2 3">
    <name type="scientific">Malaciobacter molluscorum LMG 25693</name>
    <dbReference type="NCBI Taxonomy" id="870501"/>
    <lineage>
        <taxon>Bacteria</taxon>
        <taxon>Pseudomonadati</taxon>
        <taxon>Campylobacterota</taxon>
        <taxon>Epsilonproteobacteria</taxon>
        <taxon>Campylobacterales</taxon>
        <taxon>Arcobacteraceae</taxon>
        <taxon>Malaciobacter</taxon>
    </lineage>
</organism>
<dbReference type="Proteomes" id="UP000262712">
    <property type="component" value="Chromosome"/>
</dbReference>
<evidence type="ECO:0000313" key="2">
    <source>
        <dbReference type="EMBL" id="PHO19030.1"/>
    </source>
</evidence>
<dbReference type="AlphaFoldDB" id="A0A2G1DKP9"/>
<dbReference type="PROSITE" id="PS51257">
    <property type="entry name" value="PROKAR_LIPOPROTEIN"/>
    <property type="match status" value="1"/>
</dbReference>
<evidence type="ECO:0000313" key="3">
    <source>
        <dbReference type="Proteomes" id="UP000221222"/>
    </source>
</evidence>
<dbReference type="Proteomes" id="UP000221222">
    <property type="component" value="Unassembled WGS sequence"/>
</dbReference>
<reference evidence="2 3" key="1">
    <citation type="submission" date="2017-09" db="EMBL/GenBank/DDBJ databases">
        <title>Arcobacter canalis sp. nov., a new species isolated from a water canal contaminated with urban sewage.</title>
        <authorList>
            <person name="Perez-Cataluna A."/>
            <person name="Salas-Masso N."/>
            <person name="Figueras M.J."/>
        </authorList>
    </citation>
    <scope>NUCLEOTIDE SEQUENCE [LARGE SCALE GENOMIC DNA]</scope>
    <source>
        <strain evidence="2 3">F98-3</strain>
    </source>
</reference>
<dbReference type="KEGG" id="amol:AMOL_1639"/>
<dbReference type="EMBL" id="NXFY01000002">
    <property type="protein sequence ID" value="PHO19030.1"/>
    <property type="molecule type" value="Genomic_DNA"/>
</dbReference>
<proteinExistence type="predicted"/>
<evidence type="ECO:0000313" key="1">
    <source>
        <dbReference type="EMBL" id="AXX92605.1"/>
    </source>
</evidence>
<sequence>MRRLMVILCFVLLGLLITGCTKQPSPEEIKAYELRKEKANGFRVHGTIDERLQASLLSTFRSTADPDKIKECSSYNAWRAGSARRRFLDFEIEIIKDTNFDIKIPTEYISKEDNCGMEYVDTEIRIYRKGDKRDGRQEPLISRWILFSTSRVEAGEATNYGKDRYIDGKLVKKGEKYSYKGYAESALHNPTGSGVEHYSSKDVLLYETKKKYFFLNDKLDFKCHTKFEKMNYKNLGYYKSFTCYPRNITKAKGMDALPSKVMDIELHIDVEQNNKQKFLTYEMQKELR</sequence>
<protein>
    <recommendedName>
        <fullName evidence="5">Lipoprotein</fullName>
    </recommendedName>
</protein>
<evidence type="ECO:0008006" key="5">
    <source>
        <dbReference type="Google" id="ProtNLM"/>
    </source>
</evidence>
<gene>
    <name evidence="1" type="ORF">AMOL_1639</name>
    <name evidence="2" type="ORF">CPU12_01930</name>
</gene>
<reference evidence="1 4" key="2">
    <citation type="submission" date="2018-08" db="EMBL/GenBank/DDBJ databases">
        <title>Complete genome of the Arcobacter molluscorum type strain LMG 25693.</title>
        <authorList>
            <person name="Miller W.G."/>
            <person name="Yee E."/>
            <person name="Bono J.L."/>
        </authorList>
    </citation>
    <scope>NUCLEOTIDE SEQUENCE [LARGE SCALE GENOMIC DNA]</scope>
    <source>
        <strain evidence="1 4">CECT 7696</strain>
    </source>
</reference>